<feature type="repeat" description="ANK" evidence="3">
    <location>
        <begin position="64"/>
        <end position="96"/>
    </location>
</feature>
<dbReference type="Pfam" id="PF13637">
    <property type="entry name" value="Ank_4"/>
    <property type="match status" value="1"/>
</dbReference>
<dbReference type="PROSITE" id="PS50088">
    <property type="entry name" value="ANK_REPEAT"/>
    <property type="match status" value="5"/>
</dbReference>
<dbReference type="Pfam" id="PF12796">
    <property type="entry name" value="Ank_2"/>
    <property type="match status" value="2"/>
</dbReference>
<name>A0A7S3LAX5_9STRA</name>
<proteinExistence type="predicted"/>
<keyword evidence="2 3" id="KW-0040">ANK repeat</keyword>
<dbReference type="SUPFAM" id="SSF48403">
    <property type="entry name" value="Ankyrin repeat"/>
    <property type="match status" value="1"/>
</dbReference>
<dbReference type="InterPro" id="IPR036770">
    <property type="entry name" value="Ankyrin_rpt-contain_sf"/>
</dbReference>
<evidence type="ECO:0000256" key="1">
    <source>
        <dbReference type="ARBA" id="ARBA00022737"/>
    </source>
</evidence>
<feature type="repeat" description="ANK" evidence="3">
    <location>
        <begin position="97"/>
        <end position="129"/>
    </location>
</feature>
<protein>
    <submittedName>
        <fullName evidence="4">Uncharacterized protein</fullName>
    </submittedName>
</protein>
<evidence type="ECO:0000313" key="4">
    <source>
        <dbReference type="EMBL" id="CAE0417757.1"/>
    </source>
</evidence>
<organism evidence="4">
    <name type="scientific">Amphora coffeiformis</name>
    <dbReference type="NCBI Taxonomy" id="265554"/>
    <lineage>
        <taxon>Eukaryota</taxon>
        <taxon>Sar</taxon>
        <taxon>Stramenopiles</taxon>
        <taxon>Ochrophyta</taxon>
        <taxon>Bacillariophyta</taxon>
        <taxon>Bacillariophyceae</taxon>
        <taxon>Bacillariophycidae</taxon>
        <taxon>Thalassiophysales</taxon>
        <taxon>Catenulaceae</taxon>
        <taxon>Amphora</taxon>
    </lineage>
</organism>
<sequence length="263" mass="28869">MRNLLIRMFEFPPEDASEEELIHVNNNDCHLVTVPSSKNRDVAKAATAVSTTTATIATVVYDKHGMTPLHVACRKGQSSRVRNLIRQGANVNLVDASGRTPLMYACRNLHSYLVRFLLEHGADANVCTTHKNGQKRITALEVACRSNNVGAVRVLLEHGANVEEIEAPGKETLLHKACRRSNPEVVRLLLKYGGANANAALLSDGSTPLHQAVYRGNLQVVKCLVEQGATVQRANHHGVTPLHVAYTMQHYDVAEYLLESILL</sequence>
<gene>
    <name evidence="4" type="ORF">ACOF00016_LOCUS14650</name>
</gene>
<dbReference type="PROSITE" id="PS50297">
    <property type="entry name" value="ANK_REP_REGION"/>
    <property type="match status" value="5"/>
</dbReference>
<dbReference type="PRINTS" id="PR01415">
    <property type="entry name" value="ANKYRIN"/>
</dbReference>
<feature type="repeat" description="ANK" evidence="3">
    <location>
        <begin position="135"/>
        <end position="167"/>
    </location>
</feature>
<reference evidence="4" key="1">
    <citation type="submission" date="2021-01" db="EMBL/GenBank/DDBJ databases">
        <authorList>
            <person name="Corre E."/>
            <person name="Pelletier E."/>
            <person name="Niang G."/>
            <person name="Scheremetjew M."/>
            <person name="Finn R."/>
            <person name="Kale V."/>
            <person name="Holt S."/>
            <person name="Cochrane G."/>
            <person name="Meng A."/>
            <person name="Brown T."/>
            <person name="Cohen L."/>
        </authorList>
    </citation>
    <scope>NUCLEOTIDE SEQUENCE</scope>
    <source>
        <strain evidence="4">CCMP127</strain>
    </source>
</reference>
<dbReference type="PANTHER" id="PTHR24171">
    <property type="entry name" value="ANKYRIN REPEAT DOMAIN-CONTAINING PROTEIN 39-RELATED"/>
    <property type="match status" value="1"/>
</dbReference>
<feature type="repeat" description="ANK" evidence="3">
    <location>
        <begin position="237"/>
        <end position="259"/>
    </location>
</feature>
<evidence type="ECO:0000256" key="2">
    <source>
        <dbReference type="ARBA" id="ARBA00023043"/>
    </source>
</evidence>
<keyword evidence="1" id="KW-0677">Repeat</keyword>
<dbReference type="AlphaFoldDB" id="A0A7S3LAX5"/>
<accession>A0A7S3LAX5</accession>
<dbReference type="EMBL" id="HBIM01019263">
    <property type="protein sequence ID" value="CAE0417757.1"/>
    <property type="molecule type" value="Transcribed_RNA"/>
</dbReference>
<dbReference type="SMART" id="SM00248">
    <property type="entry name" value="ANK"/>
    <property type="match status" value="6"/>
</dbReference>
<dbReference type="Gene3D" id="1.25.40.20">
    <property type="entry name" value="Ankyrin repeat-containing domain"/>
    <property type="match status" value="2"/>
</dbReference>
<evidence type="ECO:0000256" key="3">
    <source>
        <dbReference type="PROSITE-ProRule" id="PRU00023"/>
    </source>
</evidence>
<dbReference type="InterPro" id="IPR002110">
    <property type="entry name" value="Ankyrin_rpt"/>
</dbReference>
<feature type="repeat" description="ANK" evidence="3">
    <location>
        <begin position="204"/>
        <end position="236"/>
    </location>
</feature>